<proteinExistence type="inferred from homology"/>
<comment type="caution">
    <text evidence="6">The sequence shown here is derived from an EMBL/GenBank/DDBJ whole genome shotgun (WGS) entry which is preliminary data.</text>
</comment>
<dbReference type="GO" id="GO:0004660">
    <property type="term" value="F:protein farnesyltransferase activity"/>
    <property type="evidence" value="ECO:0007669"/>
    <property type="project" value="TreeGrafter"/>
</dbReference>
<dbReference type="GO" id="GO:0005965">
    <property type="term" value="C:protein farnesyltransferase complex"/>
    <property type="evidence" value="ECO:0007669"/>
    <property type="project" value="TreeGrafter"/>
</dbReference>
<comment type="similarity">
    <text evidence="1">Belongs to the protein prenyltransferase subunit alpha family.</text>
</comment>
<keyword evidence="7" id="KW-1185">Reference proteome</keyword>
<sequence length="440" mass="50678">MARRRCSETLPVSRFGGDEVLGGREDEWRRSDEVGFIHPMQFTAFAALTEEEANSSPSSSSGTKPQPDDGSSDIFWHHGHKLGICTFVLVPLYRAARDAFMDAYNRYVISCDSREKTGDELDGNALFLDIMEKEVMKHSKTLLLLSCDFGTAWNSRKVIVSKKQLLPMFIDELLLSALILSFSPKSERAWSHRRWVIKMIAAKCANLQEILGRESELVKTLAEKSKMNYRAWNHRCWMVSYMSNSQVLLELKASRDWAELHVADNSCFHYRARLLLQMVENLQLHKDGLSGAEFHKTWKNELDWIGMLISRYLGREALWLHRRFLSLVWVKQHIVSDDDNQRNIYSDSRCKSCDISVFIKDELMLLDSCINFRDEEDYFGDYRAQAIHAATYIMWLAKQIPMCFGAEIRGSSKYEDCLKRLLDDAGKSCLSESVYGPQVS</sequence>
<dbReference type="OrthoDB" id="1924260at2759"/>
<evidence type="ECO:0000256" key="5">
    <source>
        <dbReference type="SAM" id="MobiDB-lite"/>
    </source>
</evidence>
<dbReference type="PANTHER" id="PTHR11129">
    <property type="entry name" value="PROTEIN FARNESYLTRANSFERASE ALPHA SUBUNIT/RAB GERANYLGERANYL TRANSFERASE ALPHA SUBUNIT"/>
    <property type="match status" value="1"/>
</dbReference>
<feature type="region of interest" description="Disordered" evidence="5">
    <location>
        <begin position="1"/>
        <end position="20"/>
    </location>
</feature>
<dbReference type="PANTHER" id="PTHR11129:SF10">
    <property type="entry name" value="PROTEIN PRENYLYLTRANSFERASE SUPERFAMILY PROTEIN"/>
    <property type="match status" value="1"/>
</dbReference>
<protein>
    <submittedName>
        <fullName evidence="6">Protein prenylyltransferase superfamily protein</fullName>
    </submittedName>
</protein>
<evidence type="ECO:0000313" key="6">
    <source>
        <dbReference type="EMBL" id="CAA0841317.1"/>
    </source>
</evidence>
<dbReference type="Gene3D" id="1.25.40.120">
    <property type="entry name" value="Protein prenylyltransferase"/>
    <property type="match status" value="1"/>
</dbReference>
<evidence type="ECO:0000256" key="2">
    <source>
        <dbReference type="ARBA" id="ARBA00022602"/>
    </source>
</evidence>
<dbReference type="GO" id="GO:0005953">
    <property type="term" value="C:CAAX-protein geranylgeranyltransferase complex"/>
    <property type="evidence" value="ECO:0007669"/>
    <property type="project" value="TreeGrafter"/>
</dbReference>
<keyword evidence="3" id="KW-0808">Transferase</keyword>
<keyword evidence="4" id="KW-0677">Repeat</keyword>
<dbReference type="InterPro" id="IPR002088">
    <property type="entry name" value="Prenyl_trans_a"/>
</dbReference>
<name>A0A9N7RTH9_STRHE</name>
<dbReference type="PROSITE" id="PS51147">
    <property type="entry name" value="PFTA"/>
    <property type="match status" value="1"/>
</dbReference>
<dbReference type="GO" id="GO:0004662">
    <property type="term" value="F:CAAX-protein geranylgeranyltransferase activity"/>
    <property type="evidence" value="ECO:0007669"/>
    <property type="project" value="TreeGrafter"/>
</dbReference>
<dbReference type="AlphaFoldDB" id="A0A9N7RTH9"/>
<reference evidence="6" key="1">
    <citation type="submission" date="2019-12" db="EMBL/GenBank/DDBJ databases">
        <authorList>
            <person name="Scholes J."/>
        </authorList>
    </citation>
    <scope>NUCLEOTIDE SEQUENCE</scope>
</reference>
<dbReference type="EMBL" id="CACSLK010034108">
    <property type="protein sequence ID" value="CAA0841317.1"/>
    <property type="molecule type" value="Genomic_DNA"/>
</dbReference>
<evidence type="ECO:0000256" key="3">
    <source>
        <dbReference type="ARBA" id="ARBA00022679"/>
    </source>
</evidence>
<dbReference type="SUPFAM" id="SSF48439">
    <property type="entry name" value="Protein prenylyltransferase"/>
    <property type="match status" value="1"/>
</dbReference>
<evidence type="ECO:0000313" key="7">
    <source>
        <dbReference type="Proteomes" id="UP001153555"/>
    </source>
</evidence>
<accession>A0A9N7RTH9</accession>
<evidence type="ECO:0000256" key="4">
    <source>
        <dbReference type="ARBA" id="ARBA00022737"/>
    </source>
</evidence>
<organism evidence="6 7">
    <name type="scientific">Striga hermonthica</name>
    <name type="common">Purple witchweed</name>
    <name type="synonym">Buchnera hermonthica</name>
    <dbReference type="NCBI Taxonomy" id="68872"/>
    <lineage>
        <taxon>Eukaryota</taxon>
        <taxon>Viridiplantae</taxon>
        <taxon>Streptophyta</taxon>
        <taxon>Embryophyta</taxon>
        <taxon>Tracheophyta</taxon>
        <taxon>Spermatophyta</taxon>
        <taxon>Magnoliopsida</taxon>
        <taxon>eudicotyledons</taxon>
        <taxon>Gunneridae</taxon>
        <taxon>Pentapetalae</taxon>
        <taxon>asterids</taxon>
        <taxon>lamiids</taxon>
        <taxon>Lamiales</taxon>
        <taxon>Orobanchaceae</taxon>
        <taxon>Buchnereae</taxon>
        <taxon>Striga</taxon>
    </lineage>
</organism>
<keyword evidence="2" id="KW-0637">Prenyltransferase</keyword>
<evidence type="ECO:0000256" key="1">
    <source>
        <dbReference type="ARBA" id="ARBA00006734"/>
    </source>
</evidence>
<gene>
    <name evidence="6" type="ORF">SHERM_07332</name>
</gene>
<dbReference type="Pfam" id="PF01239">
    <property type="entry name" value="PPTA"/>
    <property type="match status" value="3"/>
</dbReference>
<dbReference type="Proteomes" id="UP001153555">
    <property type="component" value="Unassembled WGS sequence"/>
</dbReference>